<dbReference type="PANTHER" id="PTHR30563">
    <property type="entry name" value="DNA RECOMBINATION PROTEIN RMUC"/>
    <property type="match status" value="1"/>
</dbReference>
<dbReference type="Pfam" id="PF02646">
    <property type="entry name" value="RmuC"/>
    <property type="match status" value="1"/>
</dbReference>
<comment type="caution">
    <text evidence="5">The sequence shown here is derived from an EMBL/GenBank/DDBJ whole genome shotgun (WGS) entry which is preliminary data.</text>
</comment>
<evidence type="ECO:0000256" key="4">
    <source>
        <dbReference type="ARBA" id="ARBA00023172"/>
    </source>
</evidence>
<evidence type="ECO:0000256" key="3">
    <source>
        <dbReference type="ARBA" id="ARBA00023054"/>
    </source>
</evidence>
<keyword evidence="4" id="KW-0233">DNA recombination</keyword>
<dbReference type="AlphaFoldDB" id="R6RYB8"/>
<comment type="function">
    <text evidence="1">Involved in DNA recombination.</text>
</comment>
<dbReference type="InterPro" id="IPR003798">
    <property type="entry name" value="DNA_recombination_RmuC"/>
</dbReference>
<dbReference type="PANTHER" id="PTHR30563:SF0">
    <property type="entry name" value="DNA RECOMBINATION PROTEIN RMUC"/>
    <property type="match status" value="1"/>
</dbReference>
<dbReference type="SUPFAM" id="SSF58113">
    <property type="entry name" value="Apolipoprotein A-I"/>
    <property type="match status" value="1"/>
</dbReference>
<dbReference type="Proteomes" id="UP000018142">
    <property type="component" value="Unassembled WGS sequence"/>
</dbReference>
<keyword evidence="3" id="KW-0175">Coiled coil</keyword>
<name>R6RYB8_9FIRM</name>
<evidence type="ECO:0000256" key="1">
    <source>
        <dbReference type="ARBA" id="ARBA00003416"/>
    </source>
</evidence>
<dbReference type="EMBL" id="CBFJ010000158">
    <property type="protein sequence ID" value="CDC48006.1"/>
    <property type="molecule type" value="Genomic_DNA"/>
</dbReference>
<organism evidence="5 6">
    <name type="scientific">[Eubacterium] siraeum CAG:80</name>
    <dbReference type="NCBI Taxonomy" id="1263080"/>
    <lineage>
        <taxon>Bacteria</taxon>
        <taxon>Bacillati</taxon>
        <taxon>Bacillota</taxon>
        <taxon>Clostridia</taxon>
        <taxon>Eubacteriales</taxon>
        <taxon>Oscillospiraceae</taxon>
        <taxon>Oscillospiraceae incertae sedis</taxon>
    </lineage>
</organism>
<protein>
    <submittedName>
        <fullName evidence="5">Uncharacterized protein conserved in bacteria</fullName>
    </submittedName>
</protein>
<evidence type="ECO:0000256" key="2">
    <source>
        <dbReference type="ARBA" id="ARBA00009840"/>
    </source>
</evidence>
<dbReference type="Gene3D" id="1.20.120.20">
    <property type="entry name" value="Apolipoprotein"/>
    <property type="match status" value="1"/>
</dbReference>
<evidence type="ECO:0000313" key="6">
    <source>
        <dbReference type="Proteomes" id="UP000018142"/>
    </source>
</evidence>
<dbReference type="GO" id="GO:0006310">
    <property type="term" value="P:DNA recombination"/>
    <property type="evidence" value="ECO:0007669"/>
    <property type="project" value="UniProtKB-KW"/>
</dbReference>
<gene>
    <name evidence="5" type="ORF">BN788_00256</name>
</gene>
<accession>R6RYB8</accession>
<sequence length="440" mass="48446">MEILIIITLVACVVSVIISVITLLTQKRLAENIGVNKITDEQTAKQLEMLAERTAQLSAKFDTAQANRVSGESVLRTELVNLVTNLGNTLTDTQKQNSDGTARLLSQFEQRLQSIEQRNAADMQNMRNEMAVQLGNINANTKNQLEEMRGMVGEKLQTTLDDKISRSFATVSEQLNKVYSGLGEMQSLAAGVGDLKKVLSNVKNRGILGEMQLGAILADILTPEQYDTEVAVVPDSRNHVEFAVKLPGKNDDTVYLPIDSKFPGDTYTALCNAYDSGDKVMIEEASKALVVAIKKCAKDIHDKYICPPYTTNFAVMFLPFEGLYAEVVKLGLVEELQRNYGVSIAGPTTMSALLNSLYMGFRTLAVQKRSSEVWKILSSVKKEFETFEDALTKTKKHLQQVDSDLETLVGVRTRAINKQLMSVGEDSITDSTAARISTGK</sequence>
<evidence type="ECO:0000313" key="5">
    <source>
        <dbReference type="EMBL" id="CDC48006.1"/>
    </source>
</evidence>
<comment type="similarity">
    <text evidence="2">Belongs to the RmuC family.</text>
</comment>
<reference evidence="5" key="1">
    <citation type="submission" date="2012-11" db="EMBL/GenBank/DDBJ databases">
        <title>Dependencies among metagenomic species, viruses, plasmids and units of genetic variation.</title>
        <authorList>
            <person name="Nielsen H.B."/>
            <person name="Almeida M."/>
            <person name="Juncker A.S."/>
            <person name="Rasmussen S."/>
            <person name="Li J."/>
            <person name="Sunagawa S."/>
            <person name="Plichta D."/>
            <person name="Gautier L."/>
            <person name="Le Chatelier E."/>
            <person name="Peletier E."/>
            <person name="Bonde I."/>
            <person name="Nielsen T."/>
            <person name="Manichanh C."/>
            <person name="Arumugam M."/>
            <person name="Batto J."/>
            <person name="Santos M.B.Q.D."/>
            <person name="Blom N."/>
            <person name="Borruel N."/>
            <person name="Burgdorf K.S."/>
            <person name="Boumezbeur F."/>
            <person name="Casellas F."/>
            <person name="Dore J."/>
            <person name="Guarner F."/>
            <person name="Hansen T."/>
            <person name="Hildebrand F."/>
            <person name="Kaas R.S."/>
            <person name="Kennedy S."/>
            <person name="Kristiansen K."/>
            <person name="Kultima J.R."/>
            <person name="Leonard P."/>
            <person name="Levenez F."/>
            <person name="Lund O."/>
            <person name="Moumen B."/>
            <person name="Le Paslier D."/>
            <person name="Pons N."/>
            <person name="Pedersen O."/>
            <person name="Prifti E."/>
            <person name="Qin J."/>
            <person name="Raes J."/>
            <person name="Tap J."/>
            <person name="Tims S."/>
            <person name="Ussery D.W."/>
            <person name="Yamada T."/>
            <person name="MetaHit consortium"/>
            <person name="Renault P."/>
            <person name="Sicheritz-Ponten T."/>
            <person name="Bork P."/>
            <person name="Wang J."/>
            <person name="Brunak S."/>
            <person name="Ehrlich S.D."/>
        </authorList>
    </citation>
    <scope>NUCLEOTIDE SEQUENCE [LARGE SCALE GENOMIC DNA]</scope>
</reference>
<proteinExistence type="inferred from homology"/>